<sequence length="208" mass="23745">MAEPEVWSDPIKAKPNAKKWIRTPIKHYDKLYFTYGQDRATGNIAGSAKERNKSMKKIKETINLHDDDFQELEGESNDWQATPFSTSFATRNSPDFGNSNQSNGTNRNQRGAKPKATMSDLLKADMERMSKDIQRLTETLKDGNNYYGKSLDIAEKQALTTERQAETAEKQLMLAERQVMIVEEQIQVTKIHAQAIERGITFLEQSRV</sequence>
<dbReference type="EMBL" id="JASCZI010273517">
    <property type="protein sequence ID" value="MED6224969.1"/>
    <property type="molecule type" value="Genomic_DNA"/>
</dbReference>
<dbReference type="Proteomes" id="UP001341840">
    <property type="component" value="Unassembled WGS sequence"/>
</dbReference>
<gene>
    <name evidence="3" type="ORF">PIB30_089215</name>
</gene>
<proteinExistence type="predicted"/>
<feature type="region of interest" description="Disordered" evidence="2">
    <location>
        <begin position="75"/>
        <end position="116"/>
    </location>
</feature>
<name>A0ABU6ZSM5_9FABA</name>
<feature type="coiled-coil region" evidence="1">
    <location>
        <begin position="119"/>
        <end position="185"/>
    </location>
</feature>
<comment type="caution">
    <text evidence="3">The sequence shown here is derived from an EMBL/GenBank/DDBJ whole genome shotgun (WGS) entry which is preliminary data.</text>
</comment>
<dbReference type="PANTHER" id="PTHR46929">
    <property type="entry name" value="EXPRESSED PROTEIN"/>
    <property type="match status" value="1"/>
</dbReference>
<dbReference type="PANTHER" id="PTHR46929:SF4">
    <property type="entry name" value="MYB_SANT-LIKE DOMAIN-CONTAINING PROTEIN"/>
    <property type="match status" value="1"/>
</dbReference>
<evidence type="ECO:0000256" key="2">
    <source>
        <dbReference type="SAM" id="MobiDB-lite"/>
    </source>
</evidence>
<evidence type="ECO:0000313" key="3">
    <source>
        <dbReference type="EMBL" id="MED6224969.1"/>
    </source>
</evidence>
<keyword evidence="1" id="KW-0175">Coiled coil</keyword>
<keyword evidence="4" id="KW-1185">Reference proteome</keyword>
<evidence type="ECO:0008006" key="5">
    <source>
        <dbReference type="Google" id="ProtNLM"/>
    </source>
</evidence>
<reference evidence="3 4" key="1">
    <citation type="journal article" date="2023" name="Plants (Basel)">
        <title>Bridging the Gap: Combining Genomics and Transcriptomics Approaches to Understand Stylosanthes scabra, an Orphan Legume from the Brazilian Caatinga.</title>
        <authorList>
            <person name="Ferreira-Neto J.R.C."/>
            <person name="da Silva M.D."/>
            <person name="Binneck E."/>
            <person name="de Melo N.F."/>
            <person name="da Silva R.H."/>
            <person name="de Melo A.L.T.M."/>
            <person name="Pandolfi V."/>
            <person name="Bustamante F.O."/>
            <person name="Brasileiro-Vidal A.C."/>
            <person name="Benko-Iseppon A.M."/>
        </authorList>
    </citation>
    <scope>NUCLEOTIDE SEQUENCE [LARGE SCALE GENOMIC DNA]</scope>
    <source>
        <tissue evidence="3">Leaves</tissue>
    </source>
</reference>
<protein>
    <recommendedName>
        <fullName evidence="5">No apical meristem-associated C-terminal domain-containing protein</fullName>
    </recommendedName>
</protein>
<accession>A0ABU6ZSM5</accession>
<evidence type="ECO:0000313" key="4">
    <source>
        <dbReference type="Proteomes" id="UP001341840"/>
    </source>
</evidence>
<organism evidence="3 4">
    <name type="scientific">Stylosanthes scabra</name>
    <dbReference type="NCBI Taxonomy" id="79078"/>
    <lineage>
        <taxon>Eukaryota</taxon>
        <taxon>Viridiplantae</taxon>
        <taxon>Streptophyta</taxon>
        <taxon>Embryophyta</taxon>
        <taxon>Tracheophyta</taxon>
        <taxon>Spermatophyta</taxon>
        <taxon>Magnoliopsida</taxon>
        <taxon>eudicotyledons</taxon>
        <taxon>Gunneridae</taxon>
        <taxon>Pentapetalae</taxon>
        <taxon>rosids</taxon>
        <taxon>fabids</taxon>
        <taxon>Fabales</taxon>
        <taxon>Fabaceae</taxon>
        <taxon>Papilionoideae</taxon>
        <taxon>50 kb inversion clade</taxon>
        <taxon>dalbergioids sensu lato</taxon>
        <taxon>Dalbergieae</taxon>
        <taxon>Pterocarpus clade</taxon>
        <taxon>Stylosanthes</taxon>
    </lineage>
</organism>
<feature type="compositionally biased region" description="Polar residues" evidence="2">
    <location>
        <begin position="77"/>
        <end position="109"/>
    </location>
</feature>
<evidence type="ECO:0000256" key="1">
    <source>
        <dbReference type="SAM" id="Coils"/>
    </source>
</evidence>